<dbReference type="EC" id="4.2.1.96" evidence="3"/>
<evidence type="ECO:0000256" key="2">
    <source>
        <dbReference type="ARBA" id="ARBA00006472"/>
    </source>
</evidence>
<evidence type="ECO:0000256" key="3">
    <source>
        <dbReference type="ARBA" id="ARBA00013252"/>
    </source>
</evidence>
<dbReference type="PANTHER" id="PTHR12599">
    <property type="entry name" value="PTERIN-4-ALPHA-CARBINOLAMINE DEHYDRATASE"/>
    <property type="match status" value="1"/>
</dbReference>
<dbReference type="GO" id="GO:0006729">
    <property type="term" value="P:tetrahydrobiopterin biosynthetic process"/>
    <property type="evidence" value="ECO:0007669"/>
    <property type="project" value="InterPro"/>
</dbReference>
<name>A0A9W6CSZ2_9MICO</name>
<dbReference type="InterPro" id="IPR036428">
    <property type="entry name" value="PCD_sf"/>
</dbReference>
<evidence type="ECO:0000256" key="1">
    <source>
        <dbReference type="ARBA" id="ARBA00001554"/>
    </source>
</evidence>
<comment type="caution">
    <text evidence="6">The sequence shown here is derived from an EMBL/GenBank/DDBJ whole genome shotgun (WGS) entry which is preliminary data.</text>
</comment>
<gene>
    <name evidence="6" type="ORF">ARHIZOSPH14_00820</name>
</gene>
<keyword evidence="5" id="KW-0456">Lyase</keyword>
<dbReference type="AlphaFoldDB" id="A0A9W6CSZ2"/>
<evidence type="ECO:0000313" key="6">
    <source>
        <dbReference type="EMBL" id="GLI25840.1"/>
    </source>
</evidence>
<evidence type="ECO:0000313" key="7">
    <source>
        <dbReference type="Proteomes" id="UP001144396"/>
    </source>
</evidence>
<proteinExistence type="inferred from homology"/>
<dbReference type="SUPFAM" id="SSF55248">
    <property type="entry name" value="PCD-like"/>
    <property type="match status" value="1"/>
</dbReference>
<sequence length="102" mass="10902">MSDRRILSPADTEGPLAGTAFTHGPGALRAEYTTPDFASAVRLLDAVAVVADAQDHHPDVELGWGRVAFTLSSHDVGGVTSRDVELAQRIHELALEQRGDEL</sequence>
<dbReference type="RefSeq" id="WP_281881825.1">
    <property type="nucleotide sequence ID" value="NZ_BSDP01000001.1"/>
</dbReference>
<dbReference type="Pfam" id="PF01329">
    <property type="entry name" value="Pterin_4a"/>
    <property type="match status" value="1"/>
</dbReference>
<accession>A0A9W6CSZ2</accession>
<evidence type="ECO:0000256" key="5">
    <source>
        <dbReference type="ARBA" id="ARBA00023239"/>
    </source>
</evidence>
<keyword evidence="7" id="KW-1185">Reference proteome</keyword>
<dbReference type="GO" id="GO:0008124">
    <property type="term" value="F:4-alpha-hydroxytetrahydrobiopterin dehydratase activity"/>
    <property type="evidence" value="ECO:0007669"/>
    <property type="project" value="UniProtKB-EC"/>
</dbReference>
<comment type="catalytic activity">
    <reaction evidence="1">
        <text>(4aS,6R)-4a-hydroxy-L-erythro-5,6,7,8-tetrahydrobiopterin = (6R)-L-erythro-6,7-dihydrobiopterin + H2O</text>
        <dbReference type="Rhea" id="RHEA:11920"/>
        <dbReference type="ChEBI" id="CHEBI:15377"/>
        <dbReference type="ChEBI" id="CHEBI:15642"/>
        <dbReference type="ChEBI" id="CHEBI:43120"/>
        <dbReference type="EC" id="4.2.1.96"/>
    </reaction>
</comment>
<organism evidence="6 7">
    <name type="scientific">Agromyces rhizosphaerae</name>
    <dbReference type="NCBI Taxonomy" id="88374"/>
    <lineage>
        <taxon>Bacteria</taxon>
        <taxon>Bacillati</taxon>
        <taxon>Actinomycetota</taxon>
        <taxon>Actinomycetes</taxon>
        <taxon>Micrococcales</taxon>
        <taxon>Microbacteriaceae</taxon>
        <taxon>Agromyces</taxon>
    </lineage>
</organism>
<dbReference type="Gene3D" id="3.30.1360.20">
    <property type="entry name" value="Transcriptional coactivator/pterin dehydratase"/>
    <property type="match status" value="1"/>
</dbReference>
<dbReference type="PANTHER" id="PTHR12599:SF0">
    <property type="entry name" value="PTERIN-4-ALPHA-CARBINOLAMINE DEHYDRATASE"/>
    <property type="match status" value="1"/>
</dbReference>
<protein>
    <recommendedName>
        <fullName evidence="4">Putative pterin-4-alpha-carbinolamine dehydratase</fullName>
        <ecNumber evidence="3">4.2.1.96</ecNumber>
    </recommendedName>
</protein>
<comment type="similarity">
    <text evidence="2">Belongs to the pterin-4-alpha-carbinolamine dehydratase family.</text>
</comment>
<dbReference type="EMBL" id="BSDP01000001">
    <property type="protein sequence ID" value="GLI25840.1"/>
    <property type="molecule type" value="Genomic_DNA"/>
</dbReference>
<dbReference type="CDD" id="cd00488">
    <property type="entry name" value="PCD_DCoH"/>
    <property type="match status" value="1"/>
</dbReference>
<dbReference type="InterPro" id="IPR001533">
    <property type="entry name" value="Pterin_deHydtase"/>
</dbReference>
<evidence type="ECO:0000256" key="4">
    <source>
        <dbReference type="ARBA" id="ARBA00021735"/>
    </source>
</evidence>
<dbReference type="Proteomes" id="UP001144396">
    <property type="component" value="Unassembled WGS sequence"/>
</dbReference>
<reference evidence="6" key="1">
    <citation type="submission" date="2022-12" db="EMBL/GenBank/DDBJ databases">
        <title>Reference genome sequencing for broad-spectrum identification of bacterial and archaeal isolates by mass spectrometry.</title>
        <authorList>
            <person name="Sekiguchi Y."/>
            <person name="Tourlousse D.M."/>
        </authorList>
    </citation>
    <scope>NUCLEOTIDE SEQUENCE</scope>
    <source>
        <strain evidence="6">14</strain>
    </source>
</reference>